<keyword evidence="3" id="KW-1185">Reference proteome</keyword>
<feature type="region of interest" description="Disordered" evidence="1">
    <location>
        <begin position="254"/>
        <end position="279"/>
    </location>
</feature>
<evidence type="ECO:0000313" key="4">
    <source>
        <dbReference type="RefSeq" id="XP_013775783.1"/>
    </source>
</evidence>
<reference evidence="4 5" key="1">
    <citation type="submission" date="2025-05" db="UniProtKB">
        <authorList>
            <consortium name="RefSeq"/>
        </authorList>
    </citation>
    <scope>IDENTIFICATION</scope>
    <source>
        <tissue evidence="4 5">Muscle</tissue>
    </source>
</reference>
<accession>A0ABM1SHG8</accession>
<sequence>MENSQPVDEMGKKMVSSQQDPSKFSNEQDPNVGGGYIRNSGISENSQPVDEMGKKMVSSQQYPSKFPNEQDPNVGGGYIRNSGISENSQPVDEMGKKMVSSQQDPSKFTNEQDPNVGGGYIRNSGISENSQPVDESGKKQLDQDTQVGLVPHDVNEEDEQWDFTEKDADDEDDDLLYVDGKLSNENQNVPHKANSGNPTYPKMVEPFPEAEDTHFLAYFLTAVVLCVIAYLVFHNKRKIIALIIEGRHERKRRAEGHGYRKLNSEMSDDSTGKTKQISF</sequence>
<feature type="compositionally biased region" description="Polar residues" evidence="1">
    <location>
        <begin position="124"/>
        <end position="133"/>
    </location>
</feature>
<evidence type="ECO:0000313" key="5">
    <source>
        <dbReference type="RefSeq" id="XP_022243073.1"/>
    </source>
</evidence>
<name>A0ABM1SHG8_LIMPO</name>
<feature type="region of interest" description="Disordered" evidence="1">
    <location>
        <begin position="1"/>
        <end position="141"/>
    </location>
</feature>
<dbReference type="InterPro" id="IPR037645">
    <property type="entry name" value="KCT2"/>
</dbReference>
<evidence type="ECO:0000256" key="1">
    <source>
        <dbReference type="SAM" id="MobiDB-lite"/>
    </source>
</evidence>
<evidence type="ECO:0000313" key="3">
    <source>
        <dbReference type="Proteomes" id="UP000694941"/>
    </source>
</evidence>
<dbReference type="Proteomes" id="UP000694941">
    <property type="component" value="Unplaced"/>
</dbReference>
<gene>
    <name evidence="4 5" type="primary">LOC106460610</name>
</gene>
<dbReference type="PANTHER" id="PTHR16502:SF0">
    <property type="entry name" value="KERATINOCYTE-ASSOCIATED TRANSMEMBRANE PROTEIN 2"/>
    <property type="match status" value="1"/>
</dbReference>
<feature type="compositionally biased region" description="Polar residues" evidence="1">
    <location>
        <begin position="99"/>
        <end position="113"/>
    </location>
</feature>
<keyword evidence="2" id="KW-1133">Transmembrane helix</keyword>
<dbReference type="PANTHER" id="PTHR16502">
    <property type="entry name" value="KERATINOCYTE-ASSOCIATED TRANSMEMBRANE PROTEIN 2"/>
    <property type="match status" value="1"/>
</dbReference>
<feature type="compositionally biased region" description="Polar residues" evidence="1">
    <location>
        <begin position="15"/>
        <end position="29"/>
    </location>
</feature>
<evidence type="ECO:0000256" key="2">
    <source>
        <dbReference type="SAM" id="Phobius"/>
    </source>
</evidence>
<proteinExistence type="predicted"/>
<dbReference type="RefSeq" id="XP_013775783.1">
    <property type="nucleotide sequence ID" value="XM_013920329.2"/>
</dbReference>
<protein>
    <submittedName>
        <fullName evidence="4 5">Trans-Golgi network integral membrane protein TGN38-like isoform X1</fullName>
    </submittedName>
</protein>
<keyword evidence="2" id="KW-0812">Transmembrane</keyword>
<dbReference type="RefSeq" id="XP_022243073.1">
    <property type="nucleotide sequence ID" value="XM_022387365.1"/>
</dbReference>
<organism evidence="3 5">
    <name type="scientific">Limulus polyphemus</name>
    <name type="common">Atlantic horseshoe crab</name>
    <dbReference type="NCBI Taxonomy" id="6850"/>
    <lineage>
        <taxon>Eukaryota</taxon>
        <taxon>Metazoa</taxon>
        <taxon>Ecdysozoa</taxon>
        <taxon>Arthropoda</taxon>
        <taxon>Chelicerata</taxon>
        <taxon>Merostomata</taxon>
        <taxon>Xiphosura</taxon>
        <taxon>Limulidae</taxon>
        <taxon>Limulus</taxon>
    </lineage>
</organism>
<dbReference type="Pfam" id="PF17818">
    <property type="entry name" value="KCT2"/>
    <property type="match status" value="1"/>
</dbReference>
<feature type="transmembrane region" description="Helical" evidence="2">
    <location>
        <begin position="215"/>
        <end position="233"/>
    </location>
</feature>
<dbReference type="GeneID" id="106460610"/>
<keyword evidence="2" id="KW-0472">Membrane</keyword>